<gene>
    <name evidence="2" type="primary">84</name>
    <name evidence="2" type="ORF">SEA_TANGENT_84</name>
</gene>
<evidence type="ECO:0000313" key="3">
    <source>
        <dbReference type="Proteomes" id="UP000274336"/>
    </source>
</evidence>
<organism evidence="2 3">
    <name type="scientific">Gordonia phage Tangent</name>
    <dbReference type="NCBI Taxonomy" id="2483675"/>
    <lineage>
        <taxon>Viruses</taxon>
        <taxon>Duplodnaviria</taxon>
        <taxon>Heunggongvirae</taxon>
        <taxon>Uroviricota</taxon>
        <taxon>Caudoviricetes</taxon>
        <taxon>Stackebrandtviridae</taxon>
        <taxon>Schenleyvirinae</taxon>
        <taxon>Vividuovirus</taxon>
        <taxon>Vividuovirus tangent</taxon>
    </lineage>
</organism>
<dbReference type="Pfam" id="PF24043">
    <property type="entry name" value="DUF7352"/>
    <property type="match status" value="1"/>
</dbReference>
<dbReference type="EMBL" id="MH976519">
    <property type="protein sequence ID" value="AYR03632.1"/>
    <property type="molecule type" value="Genomic_DNA"/>
</dbReference>
<dbReference type="GeneID" id="65117351"/>
<protein>
    <recommendedName>
        <fullName evidence="1">DUF7352 domain-containing protein</fullName>
    </recommendedName>
</protein>
<evidence type="ECO:0000259" key="1">
    <source>
        <dbReference type="Pfam" id="PF24043"/>
    </source>
</evidence>
<proteinExistence type="predicted"/>
<evidence type="ECO:0000313" key="2">
    <source>
        <dbReference type="EMBL" id="AYR03632.1"/>
    </source>
</evidence>
<dbReference type="InterPro" id="IPR055776">
    <property type="entry name" value="DUF7352"/>
</dbReference>
<dbReference type="KEGG" id="vg:65117351"/>
<dbReference type="Proteomes" id="UP000274336">
    <property type="component" value="Segment"/>
</dbReference>
<accession>A0A3G3MB05</accession>
<keyword evidence="3" id="KW-1185">Reference proteome</keyword>
<sequence>MHRTARMNEPTLTIHRRTVGVTDWQSFTVPGYVKRLLSVALSRDPLLAEIGIDMWYEVYPEHEGASEVAVQVIGTGGRFPTARLGDPIGTVVTPAGMVWHVYAYSKFEAPQ</sequence>
<dbReference type="RefSeq" id="YP_010099663.1">
    <property type="nucleotide sequence ID" value="NC_055779.1"/>
</dbReference>
<name>A0A3G3MB05_9CAUD</name>
<reference evidence="2 3" key="1">
    <citation type="submission" date="2018-09" db="EMBL/GenBank/DDBJ databases">
        <authorList>
            <person name="Pope W.H."/>
            <person name="Garlena R.A."/>
            <person name="Russell D.A."/>
            <person name="Jacobs-Sera D."/>
            <person name="Hatfull G.F."/>
        </authorList>
    </citation>
    <scope>NUCLEOTIDE SEQUENCE [LARGE SCALE GENOMIC DNA]</scope>
</reference>
<feature type="domain" description="DUF7352" evidence="1">
    <location>
        <begin position="12"/>
        <end position="107"/>
    </location>
</feature>